<reference evidence="1" key="1">
    <citation type="submission" date="2019-02" db="EMBL/GenBank/DDBJ databases">
        <title>Genome sequencing of the rare red list fungi Antrodiella citrinella (Flaviporus citrinellus).</title>
        <authorList>
            <person name="Buettner E."/>
            <person name="Kellner H."/>
        </authorList>
    </citation>
    <scope>NUCLEOTIDE SEQUENCE [LARGE SCALE GENOMIC DNA]</scope>
    <source>
        <strain evidence="1">DSM 108506</strain>
    </source>
</reference>
<evidence type="ECO:0000313" key="2">
    <source>
        <dbReference type="Proteomes" id="UP000308730"/>
    </source>
</evidence>
<dbReference type="Gene3D" id="3.90.180.10">
    <property type="entry name" value="Medium-chain alcohol dehydrogenases, catalytic domain"/>
    <property type="match status" value="1"/>
</dbReference>
<dbReference type="Proteomes" id="UP000308730">
    <property type="component" value="Unassembled WGS sequence"/>
</dbReference>
<dbReference type="AlphaFoldDB" id="A0A4S4LXN6"/>
<comment type="caution">
    <text evidence="1">The sequence shown here is derived from an EMBL/GenBank/DDBJ whole genome shotgun (WGS) entry which is preliminary data.</text>
</comment>
<evidence type="ECO:0008006" key="3">
    <source>
        <dbReference type="Google" id="ProtNLM"/>
    </source>
</evidence>
<dbReference type="InterPro" id="IPR047122">
    <property type="entry name" value="Trans-enoyl_RdTase-like"/>
</dbReference>
<dbReference type="OrthoDB" id="10257049at2759"/>
<feature type="non-terminal residue" evidence="1">
    <location>
        <position position="1"/>
    </location>
</feature>
<name>A0A4S4LXN6_9APHY</name>
<dbReference type="EMBL" id="SGPM01000725">
    <property type="protein sequence ID" value="THH16541.1"/>
    <property type="molecule type" value="Genomic_DNA"/>
</dbReference>
<sequence>YALLASGGSLITVGHIPIDETEPKEKTVIVLWGVFWAPQNRELAKEALPYLTALLESGQIKTNAAEVLPGGLLGVSSGLDLHRNQQVHAKKLVVHPQETAQA</sequence>
<evidence type="ECO:0000313" key="1">
    <source>
        <dbReference type="EMBL" id="THH16541.1"/>
    </source>
</evidence>
<dbReference type="Gene3D" id="3.40.50.720">
    <property type="entry name" value="NAD(P)-binding Rossmann-like Domain"/>
    <property type="match status" value="1"/>
</dbReference>
<accession>A0A4S4LXN6</accession>
<dbReference type="GO" id="GO:0016651">
    <property type="term" value="F:oxidoreductase activity, acting on NAD(P)H"/>
    <property type="evidence" value="ECO:0007669"/>
    <property type="project" value="InterPro"/>
</dbReference>
<keyword evidence="2" id="KW-1185">Reference proteome</keyword>
<organism evidence="1 2">
    <name type="scientific">Antrodiella citrinella</name>
    <dbReference type="NCBI Taxonomy" id="2447956"/>
    <lineage>
        <taxon>Eukaryota</taxon>
        <taxon>Fungi</taxon>
        <taxon>Dikarya</taxon>
        <taxon>Basidiomycota</taxon>
        <taxon>Agaricomycotina</taxon>
        <taxon>Agaricomycetes</taxon>
        <taxon>Polyporales</taxon>
        <taxon>Steccherinaceae</taxon>
        <taxon>Antrodiella</taxon>
    </lineage>
</organism>
<protein>
    <recommendedName>
        <fullName evidence="3">Alcohol dehydrogenase-like C-terminal domain-containing protein</fullName>
    </recommendedName>
</protein>
<dbReference type="PANTHER" id="PTHR45348">
    <property type="entry name" value="HYPOTHETICAL OXIDOREDUCTASE (EUROFUNG)"/>
    <property type="match status" value="1"/>
</dbReference>
<gene>
    <name evidence="1" type="ORF">EUX98_g9288</name>
</gene>
<proteinExistence type="predicted"/>
<dbReference type="PANTHER" id="PTHR45348:SF2">
    <property type="entry name" value="ZINC-TYPE ALCOHOL DEHYDROGENASE-LIKE PROTEIN C2E1P3.01"/>
    <property type="match status" value="1"/>
</dbReference>